<feature type="region of interest" description="Disordered" evidence="15">
    <location>
        <begin position="1491"/>
        <end position="1530"/>
    </location>
</feature>
<comment type="similarity">
    <text evidence="4">Belongs to the SKN1/KRE6 family.</text>
</comment>
<dbReference type="Proteomes" id="UP000486351">
    <property type="component" value="Unassembled WGS sequence"/>
</dbReference>
<evidence type="ECO:0000256" key="4">
    <source>
        <dbReference type="ARBA" id="ARBA00010962"/>
    </source>
</evidence>
<evidence type="ECO:0000256" key="11">
    <source>
        <dbReference type="ARBA" id="ARBA00023136"/>
    </source>
</evidence>
<comment type="subcellular location">
    <subcellularLocation>
        <location evidence="1">Membrane</location>
        <topology evidence="1">Multi-pass membrane protein</topology>
    </subcellularLocation>
    <subcellularLocation>
        <location evidence="2">Membrane</location>
        <topology evidence="2">Single-pass type II membrane protein</topology>
    </subcellularLocation>
</comment>
<comment type="catalytic activity">
    <reaction evidence="14">
        <text>[(1-&gt;3)-beta-D-glucosyl](n) + UDP-alpha-D-glucose = [(1-&gt;3)-beta-D-glucosyl](n+1) + UDP + H(+)</text>
        <dbReference type="Rhea" id="RHEA:21476"/>
        <dbReference type="Rhea" id="RHEA-COMP:11146"/>
        <dbReference type="Rhea" id="RHEA-COMP:14303"/>
        <dbReference type="ChEBI" id="CHEBI:15378"/>
        <dbReference type="ChEBI" id="CHEBI:37671"/>
        <dbReference type="ChEBI" id="CHEBI:58223"/>
        <dbReference type="ChEBI" id="CHEBI:58885"/>
        <dbReference type="EC" id="2.4.1.34"/>
    </reaction>
</comment>
<evidence type="ECO:0000256" key="6">
    <source>
        <dbReference type="ARBA" id="ARBA00022676"/>
    </source>
</evidence>
<feature type="transmembrane region" description="Helical" evidence="16">
    <location>
        <begin position="2065"/>
        <end position="2087"/>
    </location>
</feature>
<feature type="transmembrane region" description="Helical" evidence="16">
    <location>
        <begin position="498"/>
        <end position="525"/>
    </location>
</feature>
<feature type="transmembrane region" description="Helical" evidence="16">
    <location>
        <begin position="2198"/>
        <end position="2219"/>
    </location>
</feature>
<keyword evidence="10 16" id="KW-1133">Transmembrane helix</keyword>
<evidence type="ECO:0000313" key="20">
    <source>
        <dbReference type="Proteomes" id="UP000486351"/>
    </source>
</evidence>
<dbReference type="InterPro" id="IPR013320">
    <property type="entry name" value="ConA-like_dom_sf"/>
</dbReference>
<feature type="compositionally biased region" description="Polar residues" evidence="15">
    <location>
        <begin position="2604"/>
        <end position="2624"/>
    </location>
</feature>
<dbReference type="PANTHER" id="PTHR12741:SF48">
    <property type="entry name" value="1,3-BETA-GLUCAN SYNTHASE COMPONENT FKS1-RELATED"/>
    <property type="match status" value="1"/>
</dbReference>
<feature type="transmembrane region" description="Helical" evidence="16">
    <location>
        <begin position="1060"/>
        <end position="1080"/>
    </location>
</feature>
<evidence type="ECO:0000256" key="12">
    <source>
        <dbReference type="ARBA" id="ARBA00023180"/>
    </source>
</evidence>
<feature type="signal peptide" evidence="17">
    <location>
        <begin position="1"/>
        <end position="28"/>
    </location>
</feature>
<feature type="transmembrane region" description="Helical" evidence="16">
    <location>
        <begin position="2140"/>
        <end position="2158"/>
    </location>
</feature>
<dbReference type="GO" id="GO:0006075">
    <property type="term" value="P:(1-&gt;3)-beta-D-glucan biosynthetic process"/>
    <property type="evidence" value="ECO:0007669"/>
    <property type="project" value="InterPro"/>
</dbReference>
<evidence type="ECO:0000256" key="13">
    <source>
        <dbReference type="ARBA" id="ARBA00023316"/>
    </source>
</evidence>
<dbReference type="InterPro" id="IPR005629">
    <property type="entry name" value="Skn1/Kre6/Sbg1"/>
</dbReference>
<feature type="transmembrane region" description="Helical" evidence="16">
    <location>
        <begin position="467"/>
        <end position="486"/>
    </location>
</feature>
<feature type="transmembrane region" description="Helical" evidence="16">
    <location>
        <begin position="626"/>
        <end position="645"/>
    </location>
</feature>
<evidence type="ECO:0000256" key="2">
    <source>
        <dbReference type="ARBA" id="ARBA00004606"/>
    </source>
</evidence>
<dbReference type="Pfam" id="PF14288">
    <property type="entry name" value="FKS1_dom1"/>
    <property type="match status" value="1"/>
</dbReference>
<comment type="similarity">
    <text evidence="3">Belongs to the glycosyltransferase 48 family.</text>
</comment>
<dbReference type="PROSITE" id="PS51762">
    <property type="entry name" value="GH16_2"/>
    <property type="match status" value="1"/>
</dbReference>
<keyword evidence="6" id="KW-0328">Glycosyltransferase</keyword>
<dbReference type="GO" id="GO:0005886">
    <property type="term" value="C:plasma membrane"/>
    <property type="evidence" value="ECO:0007669"/>
    <property type="project" value="TreeGrafter"/>
</dbReference>
<feature type="transmembrane region" description="Helical" evidence="16">
    <location>
        <begin position="2366"/>
        <end position="2386"/>
    </location>
</feature>
<evidence type="ECO:0000256" key="10">
    <source>
        <dbReference type="ARBA" id="ARBA00022989"/>
    </source>
</evidence>
<feature type="compositionally biased region" description="Low complexity" evidence="15">
    <location>
        <begin position="1501"/>
        <end position="1519"/>
    </location>
</feature>
<evidence type="ECO:0000256" key="7">
    <source>
        <dbReference type="ARBA" id="ARBA00022679"/>
    </source>
</evidence>
<reference evidence="19 20" key="1">
    <citation type="submission" date="2018-09" db="EMBL/GenBank/DDBJ databases">
        <title>Genomic investigation of the strawberry pathogen Phytophthora fragariae indicates pathogenicity is determined by transcriptional variation in three key races.</title>
        <authorList>
            <person name="Adams T.M."/>
            <person name="Armitage A.D."/>
            <person name="Sobczyk M.K."/>
            <person name="Bates H.J."/>
            <person name="Dunwell J.M."/>
            <person name="Nellist C.F."/>
            <person name="Harrison R.J."/>
        </authorList>
    </citation>
    <scope>NUCLEOTIDE SEQUENCE [LARGE SCALE GENOMIC DNA]</scope>
    <source>
        <strain evidence="19 20">NOV-77</strain>
    </source>
</reference>
<dbReference type="Pfam" id="PF03935">
    <property type="entry name" value="SKN1_KRE6_Sbg1"/>
    <property type="match status" value="1"/>
</dbReference>
<dbReference type="PANTHER" id="PTHR12741">
    <property type="entry name" value="LYST-INTERACTING PROTEIN LIP5 DOPAMINE RESPONSIVE PROTEIN DRG-1"/>
    <property type="match status" value="1"/>
</dbReference>
<sequence>MARARSTCAARLLLLATLLALLAARCEASMPITTALQRARQNLTDLQRHWIDPDTDPKFYNISVPKGPYNFGGRLNDTMEYKLIFSDEFNSSKRTFEAGFDSKWTAVNIRDTTNMGQHFFLPQAVQIDKGNLIITTSKPKHRYRGTKYVSGSVQTWNKFCYTGGYVEVRAILPGKWGIPGTWPAIWLMGNLGRAPFPGSLEDTWPWSFDVCAPFIEKGQKVKQKINACGNLTDKHDKGSYPERYGLNPFQGRGASEIDVIEAQIKARDEPAYISTSLQIRPSVYDDLRPGPDQLPGPGQWYQGLKYGEFTNINSAYYGEVGLDSISALTQLESNAFKSYHLYRLDWSPGPEGYIRWWMDNNFVFEIPGEALSRWMGGVPPRQIPVEPSYLILSTAVSEKFSPPCEGQICNSLWPSNFTIDYVRVYQGNPNRYTSVGCNPQAYPTTEWIYSHPVEYGLPWYVSLRVDIGLVQLFAVINAFLGLFMAFRGTSHPKMVSIYASSLWLTASFYGALILGGICCLVYPVSLGAMLGLYGGVMASQFVPLLSTRVITAVLVGMGIALGCAPQVDTKHVMILSTSWLGSLAFLLSVSLWVSEGDIAANAWDLAGFVFNGNNDDHVGFCSKHCLAMYVLLFGLSATTTAFGYYRMRGVTLRNNPISERKAKFPPVSASSDARSWRPDDDDVSATEKNMVNFFSPTKLPHNMQQFSTIFRIAVNVQRCFGFQLDNFRNQTEHIVVLLTNNTRKGGNPYRKLHELVFSNYNKWCSKLKIQPLNWSEQRAPQGGLTSVDEISVDLCLFFFIWGEASNLRHSPEFLCFLFHKMKEEFPSIRHSEREAGHFLDTVVTPVYGLLRAEMTSKHDHDDRHNYDDFNEFFWSKACLKFDYKYEEVLDTTSPSPALIYQQKKKQREGLGGFSSRGGLNGGAKSSNFFNKRKSIAEGFTESAKSFVEKRTWLLPLRAFNRIFNFHVISFHVLAVLAFANEQEMSFHESCKIISSTLITPFLLDILRDGLDIFAVYHVHQKAFSTARNVVRVLLHLVLAVVSTMLYWYAWAYGGLWWQTYYTVVVLFHVPGLINCVMQVMPGLTNWTRRTQFAPIAFIRDIVSPMNRLYVGDNVLDPESMSVGYQFFWASQLSWKLYFSYKFEIYPLVVPSFLLFADHVENNVSMITTVFLIFLNWMPFFLVFCVDITIWNSIWMAFTGTFVGFSSHIGEIRNFSRVRSAFSRAVDAFNAKVIARNSKTGLQIAESTGMSYGSTSVGHEVLDRVAGGADPTSRILSQRRTSVHDDETPLLSFSRRKQTPMERQAARRRKWFSFSVAWDTIIDSMRADDLISNKEKALLHFHRLDGYQREIYLPQFQLAGCFENFTSSILDIYSSNDGKVSERVLQDKLLEILSESPMVEESVEEIWELANWVLINVLGPCHTNDVKYITSVLSSWAARGVFRALNLEKVAPCGRALAGLVSLLKSNVGAWKNNAKVIPVRKDPSDYASYEFPQQSSSYRPASSGLTKSASTTGLSSLGLEPPRRSRGSGVARIARMQQQTHKPSINNGKVSHSIPSAHIMQIRERVRTFLNLGKEILAHVHEQDPVYAESKGISDRLTWILTQERGFMWDDSYTGEQITLTAFESHTDVVLSHLHGLLTLQKIDAEPQSYDARRRLLFFVNSLFMDMPLAPLLEEMKSWSVMTPFYAEDVLYSRKDLESKQDGLDVHTLLFLQTLYKRDWENFLERVKPKKNIWKDPESAIELRMWASLRGQTLSRTVQGMMYGEAAIRLLAEIEQVPQQKLEELINTKFTYVVACQIYGRQKKNNDPKASDIEFLLHRFPNLRVAYIDEVRVNYQKEQSYFSVLIKGGEEIGSVHEIYRVRLPGNPILGEGKPENQNAAIVFTRGENLQTIDMNQDGYLEEGLKMRNLLEEFDKGTADRPYTIVGIPEHIFTGSVSSLANYMALQETSFVTLSQRTLARPLRMRLHYGHPDVFNKLFFITRGGISKASKGINLSEDIFAGYNNCMRGGSVAFPEYTKCGKGRDVGMQQIYKFEAKLAQGAAEQSLSRDVYRISQRLDFFKLLSFYYNHVGFYLSTSIIIWTVYILLYCNLLRSLLSLEGVGGREPVLLSHLQLMLGSVAFLTTAPLLATISVERGFKAAMNEILVLFVTGGPLYFLFHIGTKWFYFGQTILAGGAKYRATGRGFVTKHSAFDELYRFYASSHLYAAAEIAIGLTLYYMFTIGDQYFAMTWSLWLVFASWYWSPFWFNPLSFEWSDVMEDFRVWFKWMRGDGGNPNQSWEAWFKEENAYFSTLRPWSKACVTVKGGLFALIAFSISSTGSEHHSILTESTWLPLAICCSMAAVYLSAEAVFFTSSRAHGENGLVRFLKLLLVLVLGSGLVVAFVYVDGMWQCLLSMGYLAAAVGCWALVLFGSNSRFVGTLYFVHDAVLGMVTLSLILLLAALYVPGKIQTWLLYNNALSRGVVIEDILRANSSNDDRDDDLSVQQMRSIILEQQRFINVLTASGSETDIRAAGPGKKDDLMHAMSDNTLNAVLRNMSESELSALQDSSSRLQAIMSEEERKVAQRKQQQEEQRLAEAGINPSLSRTRRAFSTSDFSAIPANASPFNLPTQNGSAASGNRTSAANGPHAAV</sequence>
<dbReference type="InterPro" id="IPR026899">
    <property type="entry name" value="FKS1-like_dom1"/>
</dbReference>
<dbReference type="GO" id="GO:0000148">
    <property type="term" value="C:1,3-beta-D-glucan synthase complex"/>
    <property type="evidence" value="ECO:0007669"/>
    <property type="project" value="InterPro"/>
</dbReference>
<comment type="caution">
    <text evidence="19">The sequence shown here is derived from an EMBL/GenBank/DDBJ whole genome shotgun (WGS) entry which is preliminary data.</text>
</comment>
<accession>A0A6G0SBX2</accession>
<feature type="transmembrane region" description="Helical" evidence="16">
    <location>
        <begin position="1028"/>
        <end position="1048"/>
    </location>
</feature>
<dbReference type="GO" id="GO:0004553">
    <property type="term" value="F:hydrolase activity, hydrolyzing O-glycosyl compounds"/>
    <property type="evidence" value="ECO:0007669"/>
    <property type="project" value="InterPro"/>
</dbReference>
<organism evidence="19 20">
    <name type="scientific">Phytophthora fragariae</name>
    <dbReference type="NCBI Taxonomy" id="53985"/>
    <lineage>
        <taxon>Eukaryota</taxon>
        <taxon>Sar</taxon>
        <taxon>Stramenopiles</taxon>
        <taxon>Oomycota</taxon>
        <taxon>Peronosporomycetes</taxon>
        <taxon>Peronosporales</taxon>
        <taxon>Peronosporaceae</taxon>
        <taxon>Phytophthora</taxon>
    </lineage>
</organism>
<feature type="transmembrane region" description="Helical" evidence="16">
    <location>
        <begin position="545"/>
        <end position="565"/>
    </location>
</feature>
<keyword evidence="13" id="KW-0961">Cell wall biogenesis/degradation</keyword>
<name>A0A6G0SBX2_9STRA</name>
<evidence type="ECO:0000256" key="5">
    <source>
        <dbReference type="ARBA" id="ARBA00012589"/>
    </source>
</evidence>
<feature type="transmembrane region" description="Helical" evidence="16">
    <location>
        <begin position="2107"/>
        <end position="2128"/>
    </location>
</feature>
<protein>
    <recommendedName>
        <fullName evidence="5">1,3-beta-glucan synthase</fullName>
        <ecNumber evidence="5">2.4.1.34</ecNumber>
    </recommendedName>
</protein>
<keyword evidence="11 16" id="KW-0472">Membrane</keyword>
<evidence type="ECO:0000256" key="17">
    <source>
        <dbReference type="SAM" id="SignalP"/>
    </source>
</evidence>
<proteinExistence type="inferred from homology"/>
<feature type="transmembrane region" description="Helical" evidence="16">
    <location>
        <begin position="2226"/>
        <end position="2243"/>
    </location>
</feature>
<dbReference type="EC" id="2.4.1.34" evidence="5"/>
<dbReference type="EMBL" id="QXFY01000172">
    <property type="protein sequence ID" value="KAE9353701.1"/>
    <property type="molecule type" value="Genomic_DNA"/>
</dbReference>
<dbReference type="InterPro" id="IPR003440">
    <property type="entry name" value="Glyco_trans_48_dom"/>
</dbReference>
<evidence type="ECO:0000259" key="18">
    <source>
        <dbReference type="PROSITE" id="PS51762"/>
    </source>
</evidence>
<evidence type="ECO:0000256" key="1">
    <source>
        <dbReference type="ARBA" id="ARBA00004141"/>
    </source>
</evidence>
<dbReference type="SMART" id="SM01205">
    <property type="entry name" value="FKS1_dom1"/>
    <property type="match status" value="1"/>
</dbReference>
<feature type="transmembrane region" description="Helical" evidence="16">
    <location>
        <begin position="2423"/>
        <end position="2445"/>
    </location>
</feature>
<dbReference type="InterPro" id="IPR000757">
    <property type="entry name" value="Beta-glucanase-like"/>
</dbReference>
<dbReference type="Gene3D" id="2.60.120.200">
    <property type="match status" value="1"/>
</dbReference>
<keyword evidence="9" id="KW-0735">Signal-anchor</keyword>
<feature type="transmembrane region" description="Helical" evidence="16">
    <location>
        <begin position="572"/>
        <end position="593"/>
    </location>
</feature>
<keyword evidence="12" id="KW-0325">Glycoprotein</keyword>
<dbReference type="GO" id="GO:0003843">
    <property type="term" value="F:1,3-beta-D-glucan synthase activity"/>
    <property type="evidence" value="ECO:0007669"/>
    <property type="project" value="UniProtKB-EC"/>
</dbReference>
<feature type="transmembrane region" description="Helical" evidence="16">
    <location>
        <begin position="2392"/>
        <end position="2411"/>
    </location>
</feature>
<gene>
    <name evidence="19" type="ORF">PF008_g4868</name>
</gene>
<feature type="transmembrane region" description="Helical" evidence="16">
    <location>
        <begin position="1163"/>
        <end position="1183"/>
    </location>
</feature>
<feature type="region of interest" description="Disordered" evidence="15">
    <location>
        <begin position="2596"/>
        <end position="2631"/>
    </location>
</feature>
<dbReference type="SUPFAM" id="SSF49899">
    <property type="entry name" value="Concanavalin A-like lectins/glucanases"/>
    <property type="match status" value="1"/>
</dbReference>
<feature type="compositionally biased region" description="Polar residues" evidence="15">
    <location>
        <begin position="1491"/>
        <end position="1500"/>
    </location>
</feature>
<evidence type="ECO:0000313" key="19">
    <source>
        <dbReference type="EMBL" id="KAE9353701.1"/>
    </source>
</evidence>
<evidence type="ECO:0000256" key="14">
    <source>
        <dbReference type="ARBA" id="ARBA00047777"/>
    </source>
</evidence>
<evidence type="ECO:0000256" key="3">
    <source>
        <dbReference type="ARBA" id="ARBA00009040"/>
    </source>
</evidence>
<keyword evidence="7" id="KW-0808">Transferase</keyword>
<feature type="transmembrane region" description="Helical" evidence="16">
    <location>
        <begin position="2331"/>
        <end position="2354"/>
    </location>
</feature>
<keyword evidence="17" id="KW-0732">Signal</keyword>
<evidence type="ECO:0000256" key="9">
    <source>
        <dbReference type="ARBA" id="ARBA00022968"/>
    </source>
</evidence>
<feature type="domain" description="GH16" evidence="18">
    <location>
        <begin position="57"/>
        <end position="430"/>
    </location>
</feature>
<evidence type="ECO:0000256" key="16">
    <source>
        <dbReference type="SAM" id="Phobius"/>
    </source>
</evidence>
<feature type="chain" id="PRO_5026113817" description="1,3-beta-glucan synthase" evidence="17">
    <location>
        <begin position="29"/>
        <end position="2631"/>
    </location>
</feature>
<evidence type="ECO:0000256" key="8">
    <source>
        <dbReference type="ARBA" id="ARBA00022692"/>
    </source>
</evidence>
<keyword evidence="8 16" id="KW-0812">Transmembrane</keyword>
<evidence type="ECO:0000256" key="15">
    <source>
        <dbReference type="SAM" id="MobiDB-lite"/>
    </source>
</evidence>
<dbReference type="Pfam" id="PF02364">
    <property type="entry name" value="Glucan_synthase"/>
    <property type="match status" value="2"/>
</dbReference>